<feature type="compositionally biased region" description="Basic and acidic residues" evidence="1">
    <location>
        <begin position="57"/>
        <end position="69"/>
    </location>
</feature>
<sequence>MLDPQAADLVDSVARLCVLRTEDYALLQTVHRRAQGYGHPQEEEGSRQHPPYSTPERVGDASQSRKTEDTTNGANTKAYIRYLTEEVRVREECRLTEQIKWLEAVRQWAVHFQERKVMPRQANGLSETSDESISLAVPAIWLFWENKGDVAFQRLYAAAVQQVYGLDSTDLDSGPFAHLEVCKCLYGRGGAAAGDLIKSFTFQAQRVHSFFFLSSQRTALSGSPSHILDELHPVELDSWPMASERRSRLLASHHTWLVFFFLWCHIVASSVTASRGGATATGGVEAMWLRCESIFLSPARDFLTNQGQLLRTLLTSMRDDNVCVK</sequence>
<dbReference type="GeneID" id="94287309"/>
<organism evidence="2 3">
    <name type="scientific">Porcisia hertigi</name>
    <dbReference type="NCBI Taxonomy" id="2761500"/>
    <lineage>
        <taxon>Eukaryota</taxon>
        <taxon>Discoba</taxon>
        <taxon>Euglenozoa</taxon>
        <taxon>Kinetoplastea</taxon>
        <taxon>Metakinetoplastina</taxon>
        <taxon>Trypanosomatida</taxon>
        <taxon>Trypanosomatidae</taxon>
        <taxon>Leishmaniinae</taxon>
        <taxon>Porcisia</taxon>
    </lineage>
</organism>
<feature type="region of interest" description="Disordered" evidence="1">
    <location>
        <begin position="35"/>
        <end position="73"/>
    </location>
</feature>
<evidence type="ECO:0000256" key="1">
    <source>
        <dbReference type="SAM" id="MobiDB-lite"/>
    </source>
</evidence>
<protein>
    <submittedName>
        <fullName evidence="2">Uncharacterized protein</fullName>
    </submittedName>
</protein>
<dbReference type="OrthoDB" id="272706at2759"/>
<proteinExistence type="predicted"/>
<gene>
    <name evidence="2" type="ORF">JKF63_01184</name>
</gene>
<name>A0A836L337_9TRYP</name>
<accession>A0A836L337</accession>
<reference evidence="2 3" key="1">
    <citation type="submission" date="2021-02" db="EMBL/GenBank/DDBJ databases">
        <title>Porcisia hertigi Genome sequencing and assembly.</title>
        <authorList>
            <person name="Almutairi H."/>
            <person name="Gatherer D."/>
        </authorList>
    </citation>
    <scope>NUCLEOTIDE SEQUENCE [LARGE SCALE GENOMIC DNA]</scope>
    <source>
        <strain evidence="2 3">C119</strain>
    </source>
</reference>
<evidence type="ECO:0000313" key="3">
    <source>
        <dbReference type="Proteomes" id="UP000674318"/>
    </source>
</evidence>
<comment type="caution">
    <text evidence="2">The sequence shown here is derived from an EMBL/GenBank/DDBJ whole genome shotgun (WGS) entry which is preliminary data.</text>
</comment>
<dbReference type="Proteomes" id="UP000674318">
    <property type="component" value="Chromosome 35"/>
</dbReference>
<dbReference type="KEGG" id="phet:94287309"/>
<dbReference type="AlphaFoldDB" id="A0A836L337"/>
<keyword evidence="3" id="KW-1185">Reference proteome</keyword>
<dbReference type="EMBL" id="JAFJZO010000035">
    <property type="protein sequence ID" value="KAG5492605.1"/>
    <property type="molecule type" value="Genomic_DNA"/>
</dbReference>
<dbReference type="RefSeq" id="XP_067753389.1">
    <property type="nucleotide sequence ID" value="XM_067897232.1"/>
</dbReference>
<evidence type="ECO:0000313" key="2">
    <source>
        <dbReference type="EMBL" id="KAG5492605.1"/>
    </source>
</evidence>